<evidence type="ECO:0000313" key="2">
    <source>
        <dbReference type="EMBL" id="QMT84850.1"/>
    </source>
</evidence>
<gene>
    <name evidence="2" type="ORF">G6534_09565</name>
</gene>
<keyword evidence="1" id="KW-0812">Transmembrane</keyword>
<name>A0A7L7KYJ7_9LACO</name>
<dbReference type="RefSeq" id="WP_182082654.1">
    <property type="nucleotide sequence ID" value="NZ_CP049366.1"/>
</dbReference>
<keyword evidence="3" id="KW-1185">Reference proteome</keyword>
<evidence type="ECO:0000313" key="3">
    <source>
        <dbReference type="Proteomes" id="UP000514410"/>
    </source>
</evidence>
<accession>A0A7L7KYJ7</accession>
<reference evidence="2 3" key="1">
    <citation type="submission" date="2020-02" db="EMBL/GenBank/DDBJ databases">
        <title>Complete Genome Sequence of Lactobacillus sp. NFFJ11 Isolated from animal feed.</title>
        <authorList>
            <person name="Jung J.Y."/>
        </authorList>
    </citation>
    <scope>NUCLEOTIDE SEQUENCE [LARGE SCALE GENOMIC DNA]</scope>
    <source>
        <strain evidence="2 3">NFFJ11</strain>
    </source>
</reference>
<dbReference type="KEGG" id="cpab:G6534_09565"/>
<dbReference type="Proteomes" id="UP000514410">
    <property type="component" value="Chromosome"/>
</dbReference>
<evidence type="ECO:0000256" key="1">
    <source>
        <dbReference type="SAM" id="Phobius"/>
    </source>
</evidence>
<dbReference type="AlphaFoldDB" id="A0A7L7KYJ7"/>
<protein>
    <submittedName>
        <fullName evidence="2">Uncharacterized protein</fullName>
    </submittedName>
</protein>
<sequence>MKKFKKLKINKKFYRKLGFWIGLSLLYEAIGLLHVKLFSITGAVDTISLVLGLGAIYTALTEKDDKQHTTRS</sequence>
<feature type="transmembrane region" description="Helical" evidence="1">
    <location>
        <begin position="41"/>
        <end position="60"/>
    </location>
</feature>
<organism evidence="2 3">
    <name type="scientific">Companilactobacillus pabuli</name>
    <dbReference type="NCBI Taxonomy" id="2714036"/>
    <lineage>
        <taxon>Bacteria</taxon>
        <taxon>Bacillati</taxon>
        <taxon>Bacillota</taxon>
        <taxon>Bacilli</taxon>
        <taxon>Lactobacillales</taxon>
        <taxon>Lactobacillaceae</taxon>
        <taxon>Companilactobacillus</taxon>
    </lineage>
</organism>
<proteinExistence type="predicted"/>
<keyword evidence="1" id="KW-0472">Membrane</keyword>
<keyword evidence="1" id="KW-1133">Transmembrane helix</keyword>
<dbReference type="EMBL" id="CP049366">
    <property type="protein sequence ID" value="QMT84850.1"/>
    <property type="molecule type" value="Genomic_DNA"/>
</dbReference>